<sequence>MPTKNGVLAVSSDREAQDPSPRLARLSVFGNDEEKLKLSDDLDPADRDVENNKPSSKETEGRESPSKSPSYASGLTWMAINTLATIGIVFTNKAIFSDPSLKLAQLTFASFHFLITFLTLFLLSRPSLAFFPPRRVALLDILPLSLAMALNVILPNLSLAFSTVPFYQIARILLTPAVALLNYILYHATLPSRALLALVPACLGVAMVSYFDTKPATAATGGVQTTSPAGVAFALAGTSASALYTVWIAAYHRRLRLTSMQLLFNQAPVSAFLLLYAIPFIDTWPVSWGALPAARWMLILLSGGFASLINISQFFIVAQTGPVSSTVVGHVKTCAIVTLGWVVSGKGVGDWGSLLGVAVAVGGIIAYSVVMLEEKRKQAPQKGK</sequence>
<dbReference type="EMBL" id="MU853584">
    <property type="protein sequence ID" value="KAK4143678.1"/>
    <property type="molecule type" value="Genomic_DNA"/>
</dbReference>
<feature type="transmembrane region" description="Helical" evidence="7">
    <location>
        <begin position="193"/>
        <end position="211"/>
    </location>
</feature>
<feature type="transmembrane region" description="Helical" evidence="7">
    <location>
        <begin position="262"/>
        <end position="281"/>
    </location>
</feature>
<dbReference type="GeneID" id="87813845"/>
<dbReference type="InterPro" id="IPR050186">
    <property type="entry name" value="TPT_transporter"/>
</dbReference>
<feature type="transmembrane region" description="Helical" evidence="7">
    <location>
        <begin position="293"/>
        <end position="315"/>
    </location>
</feature>
<dbReference type="AlphaFoldDB" id="A0AAN6ZMT2"/>
<feature type="transmembrane region" description="Helical" evidence="7">
    <location>
        <begin position="351"/>
        <end position="372"/>
    </location>
</feature>
<dbReference type="Proteomes" id="UP001302676">
    <property type="component" value="Unassembled WGS sequence"/>
</dbReference>
<evidence type="ECO:0000256" key="1">
    <source>
        <dbReference type="ARBA" id="ARBA00003420"/>
    </source>
</evidence>
<feature type="transmembrane region" description="Helical" evidence="7">
    <location>
        <begin position="71"/>
        <end position="91"/>
    </location>
</feature>
<comment type="caution">
    <text evidence="9">The sequence shown here is derived from an EMBL/GenBank/DDBJ whole genome shotgun (WGS) entry which is preliminary data.</text>
</comment>
<keyword evidence="7" id="KW-0813">Transport</keyword>
<accession>A0AAN6ZMT2</accession>
<dbReference type="GO" id="GO:0000139">
    <property type="term" value="C:Golgi membrane"/>
    <property type="evidence" value="ECO:0007669"/>
    <property type="project" value="UniProtKB-SubCell"/>
</dbReference>
<gene>
    <name evidence="9" type="ORF">C8A04DRAFT_12154</name>
</gene>
<evidence type="ECO:0000256" key="4">
    <source>
        <dbReference type="ARBA" id="ARBA00022692"/>
    </source>
</evidence>
<evidence type="ECO:0000256" key="6">
    <source>
        <dbReference type="ARBA" id="ARBA00023136"/>
    </source>
</evidence>
<protein>
    <recommendedName>
        <fullName evidence="7">GDP-mannose transporter</fullName>
        <shortName evidence="7">GMT</shortName>
    </recommendedName>
</protein>
<evidence type="ECO:0000256" key="2">
    <source>
        <dbReference type="ARBA" id="ARBA00010425"/>
    </source>
</evidence>
<dbReference type="GO" id="GO:0005789">
    <property type="term" value="C:endoplasmic reticulum membrane"/>
    <property type="evidence" value="ECO:0007669"/>
    <property type="project" value="UniProtKB-SubCell"/>
</dbReference>
<keyword evidence="7" id="KW-0256">Endoplasmic reticulum</keyword>
<organism evidence="9 10">
    <name type="scientific">Dichotomopilus funicola</name>
    <dbReference type="NCBI Taxonomy" id="1934379"/>
    <lineage>
        <taxon>Eukaryota</taxon>
        <taxon>Fungi</taxon>
        <taxon>Dikarya</taxon>
        <taxon>Ascomycota</taxon>
        <taxon>Pezizomycotina</taxon>
        <taxon>Sordariomycetes</taxon>
        <taxon>Sordariomycetidae</taxon>
        <taxon>Sordariales</taxon>
        <taxon>Chaetomiaceae</taxon>
        <taxon>Dichotomopilus</taxon>
    </lineage>
</organism>
<feature type="compositionally biased region" description="Basic and acidic residues" evidence="8">
    <location>
        <begin position="32"/>
        <end position="65"/>
    </location>
</feature>
<comment type="function">
    <text evidence="1 7">Involved in the import of GDP-mannose from the cytoplasm into the Golgi lumen.</text>
</comment>
<evidence type="ECO:0000313" key="10">
    <source>
        <dbReference type="Proteomes" id="UP001302676"/>
    </source>
</evidence>
<keyword evidence="4 7" id="KW-0812">Transmembrane</keyword>
<evidence type="ECO:0000313" key="9">
    <source>
        <dbReference type="EMBL" id="KAK4143678.1"/>
    </source>
</evidence>
<comment type="subcellular location">
    <subcellularLocation>
        <location evidence="7">Golgi apparatus membrane</location>
        <topology evidence="7">Multi-pass membrane protein</topology>
    </subcellularLocation>
    <subcellularLocation>
        <location evidence="7">Cytoplasmic vesicle membrane</location>
        <topology evidence="7">Multi-pass membrane protein</topology>
    </subcellularLocation>
    <subcellularLocation>
        <location evidence="7">Endoplasmic reticulum membrane</location>
        <topology evidence="7">Multi-pass membrane protein</topology>
    </subcellularLocation>
</comment>
<dbReference type="PANTHER" id="PTHR11132">
    <property type="entry name" value="SOLUTE CARRIER FAMILY 35"/>
    <property type="match status" value="1"/>
</dbReference>
<dbReference type="GO" id="GO:0030659">
    <property type="term" value="C:cytoplasmic vesicle membrane"/>
    <property type="evidence" value="ECO:0007669"/>
    <property type="project" value="UniProtKB-SubCell"/>
</dbReference>
<reference evidence="9" key="1">
    <citation type="journal article" date="2023" name="Mol. Phylogenet. Evol.">
        <title>Genome-scale phylogeny and comparative genomics of the fungal order Sordariales.</title>
        <authorList>
            <person name="Hensen N."/>
            <person name="Bonometti L."/>
            <person name="Westerberg I."/>
            <person name="Brannstrom I.O."/>
            <person name="Guillou S."/>
            <person name="Cros-Aarteil S."/>
            <person name="Calhoun S."/>
            <person name="Haridas S."/>
            <person name="Kuo A."/>
            <person name="Mondo S."/>
            <person name="Pangilinan J."/>
            <person name="Riley R."/>
            <person name="LaButti K."/>
            <person name="Andreopoulos B."/>
            <person name="Lipzen A."/>
            <person name="Chen C."/>
            <person name="Yan M."/>
            <person name="Daum C."/>
            <person name="Ng V."/>
            <person name="Clum A."/>
            <person name="Steindorff A."/>
            <person name="Ohm R.A."/>
            <person name="Martin F."/>
            <person name="Silar P."/>
            <person name="Natvig D.O."/>
            <person name="Lalanne C."/>
            <person name="Gautier V."/>
            <person name="Ament-Velasquez S.L."/>
            <person name="Kruys A."/>
            <person name="Hutchinson M.I."/>
            <person name="Powell A.J."/>
            <person name="Barry K."/>
            <person name="Miller A.N."/>
            <person name="Grigoriev I.V."/>
            <person name="Debuchy R."/>
            <person name="Gladieux P."/>
            <person name="Hiltunen Thoren M."/>
            <person name="Johannesson H."/>
        </authorList>
    </citation>
    <scope>NUCLEOTIDE SEQUENCE</scope>
    <source>
        <strain evidence="9">CBS 141.50</strain>
    </source>
</reference>
<comment type="subunit">
    <text evidence="3 7">Homooligomer.</text>
</comment>
<keyword evidence="6 7" id="KW-0472">Membrane</keyword>
<keyword evidence="7" id="KW-0762">Sugar transport</keyword>
<keyword evidence="5 7" id="KW-1133">Transmembrane helix</keyword>
<proteinExistence type="inferred from homology"/>
<reference evidence="9" key="2">
    <citation type="submission" date="2023-05" db="EMBL/GenBank/DDBJ databases">
        <authorList>
            <consortium name="Lawrence Berkeley National Laboratory"/>
            <person name="Steindorff A."/>
            <person name="Hensen N."/>
            <person name="Bonometti L."/>
            <person name="Westerberg I."/>
            <person name="Brannstrom I.O."/>
            <person name="Guillou S."/>
            <person name="Cros-Aarteil S."/>
            <person name="Calhoun S."/>
            <person name="Haridas S."/>
            <person name="Kuo A."/>
            <person name="Mondo S."/>
            <person name="Pangilinan J."/>
            <person name="Riley R."/>
            <person name="Labutti K."/>
            <person name="Andreopoulos B."/>
            <person name="Lipzen A."/>
            <person name="Chen C."/>
            <person name="Yanf M."/>
            <person name="Daum C."/>
            <person name="Ng V."/>
            <person name="Clum A."/>
            <person name="Ohm R."/>
            <person name="Martin F."/>
            <person name="Silar P."/>
            <person name="Natvig D."/>
            <person name="Lalanne C."/>
            <person name="Gautier V."/>
            <person name="Ament-Velasquez S.L."/>
            <person name="Kruys A."/>
            <person name="Hutchinson M.I."/>
            <person name="Powell A.J."/>
            <person name="Barry K."/>
            <person name="Miller A.N."/>
            <person name="Grigoriev I.V."/>
            <person name="Debuchy R."/>
            <person name="Gladieux P."/>
            <person name="Thoren M.H."/>
            <person name="Johannesson H."/>
        </authorList>
    </citation>
    <scope>NUCLEOTIDE SEQUENCE</scope>
    <source>
        <strain evidence="9">CBS 141.50</strain>
    </source>
</reference>
<feature type="transmembrane region" description="Helical" evidence="7">
    <location>
        <begin position="166"/>
        <end position="186"/>
    </location>
</feature>
<feature type="transmembrane region" description="Helical" evidence="7">
    <location>
        <begin position="103"/>
        <end position="124"/>
    </location>
</feature>
<feature type="transmembrane region" description="Helical" evidence="7">
    <location>
        <begin position="327"/>
        <end position="345"/>
    </location>
</feature>
<name>A0AAN6ZMT2_9PEZI</name>
<feature type="transmembrane region" description="Helical" evidence="7">
    <location>
        <begin position="231"/>
        <end position="250"/>
    </location>
</feature>
<dbReference type="RefSeq" id="XP_062637049.1">
    <property type="nucleotide sequence ID" value="XM_062777232.1"/>
</dbReference>
<evidence type="ECO:0000256" key="3">
    <source>
        <dbReference type="ARBA" id="ARBA00011182"/>
    </source>
</evidence>
<keyword evidence="7" id="KW-0333">Golgi apparatus</keyword>
<comment type="similarity">
    <text evidence="2 7">Belongs to the TPT transporter family. SLC35D subfamily.</text>
</comment>
<evidence type="ECO:0000256" key="5">
    <source>
        <dbReference type="ARBA" id="ARBA00022989"/>
    </source>
</evidence>
<evidence type="ECO:0000256" key="8">
    <source>
        <dbReference type="SAM" id="MobiDB-lite"/>
    </source>
</evidence>
<keyword evidence="10" id="KW-1185">Reference proteome</keyword>
<feature type="transmembrane region" description="Helical" evidence="7">
    <location>
        <begin position="136"/>
        <end position="154"/>
    </location>
</feature>
<feature type="region of interest" description="Disordered" evidence="8">
    <location>
        <begin position="1"/>
        <end position="70"/>
    </location>
</feature>
<keyword evidence="7" id="KW-0968">Cytoplasmic vesicle</keyword>
<evidence type="ECO:0000256" key="7">
    <source>
        <dbReference type="RuleBase" id="RU367097"/>
    </source>
</evidence>